<gene>
    <name evidence="2" type="ORF">A9E74_01234</name>
</gene>
<sequence>MSEEPNWEKVPVWNSQNPEESFDILSDEFSGRIPVTRIESWQSFVELLESPFFDARVTEWVFRGHRRFDWNMTPTLGRLTKNAIITRELSEQQLKLFRKAIRGRTADHSLLEDGVDDNDDELWSIGQHHGLMTPLLDWTHSPYVALFFAFAKEDSPDEKDNPYRAVYALNKTFVANDEVCPEIRVIEPRKDDHGRLVSQAGLFTFSPYDSTIENKLSEVLLSDEFPIDSLKDADEAQQPAILARYLCKIYIKNDGQKECLRHLRRMNVHHASLFPDLIGAADYCNALMTDQHYKEESRPEPSHPPQVFTDDIKKAPQIQEPTEETHRSVTDLLVTFNVNNALSPESLRELSKEISRVLASRKLVDWMDRESLQSEIKTKTRALLRRHSYPEENRDSVIARILDVGNGAGDS</sequence>
<name>A0A1E3GSW4_9GAMM</name>
<evidence type="ECO:0000313" key="2">
    <source>
        <dbReference type="EMBL" id="ODN67162.1"/>
    </source>
</evidence>
<keyword evidence="3" id="KW-1185">Reference proteome</keyword>
<accession>A0A1E3GSW4</accession>
<proteinExistence type="predicted"/>
<dbReference type="STRING" id="291169.A9E74_01234"/>
<protein>
    <submittedName>
        <fullName evidence="2">FRG domain protein</fullName>
    </submittedName>
</protein>
<dbReference type="AlphaFoldDB" id="A0A1E3GSW4"/>
<dbReference type="RefSeq" id="WP_069295719.1">
    <property type="nucleotide sequence ID" value="NZ_MCRI01000009.1"/>
</dbReference>
<dbReference type="Proteomes" id="UP000094379">
    <property type="component" value="Unassembled WGS sequence"/>
</dbReference>
<dbReference type="InterPro" id="IPR014966">
    <property type="entry name" value="FRG-dom"/>
</dbReference>
<dbReference type="InterPro" id="IPR021810">
    <property type="entry name" value="T1RH-like_C"/>
</dbReference>
<comment type="caution">
    <text evidence="2">The sequence shown here is derived from an EMBL/GenBank/DDBJ whole genome shotgun (WGS) entry which is preliminary data.</text>
</comment>
<reference evidence="2 3" key="1">
    <citation type="submission" date="2016-07" db="EMBL/GenBank/DDBJ databases">
        <title>Draft Genome Sequence of Methylophaga muralis Bur 1.</title>
        <authorList>
            <person name="Vasilenko O.V."/>
            <person name="Doronina N.V."/>
            <person name="Shmareva M.N."/>
            <person name="Tarlachkov S.V."/>
            <person name="Mustakhimov I."/>
            <person name="Trotsenko Y.A."/>
        </authorList>
    </citation>
    <scope>NUCLEOTIDE SEQUENCE [LARGE SCALE GENOMIC DNA]</scope>
    <source>
        <strain evidence="2 3">Bur 1</strain>
    </source>
</reference>
<dbReference type="Pfam" id="PF08867">
    <property type="entry name" value="FRG"/>
    <property type="match status" value="1"/>
</dbReference>
<feature type="domain" description="FRG" evidence="1">
    <location>
        <begin position="56"/>
        <end position="167"/>
    </location>
</feature>
<dbReference type="Pfam" id="PF11867">
    <property type="entry name" value="T1RH-like_C"/>
    <property type="match status" value="1"/>
</dbReference>
<evidence type="ECO:0000313" key="3">
    <source>
        <dbReference type="Proteomes" id="UP000094379"/>
    </source>
</evidence>
<dbReference type="EMBL" id="MCRI01000009">
    <property type="protein sequence ID" value="ODN67162.1"/>
    <property type="molecule type" value="Genomic_DNA"/>
</dbReference>
<dbReference type="PATRIC" id="fig|291169.3.peg.1239"/>
<dbReference type="SMART" id="SM00901">
    <property type="entry name" value="FRG"/>
    <property type="match status" value="1"/>
</dbReference>
<evidence type="ECO:0000259" key="1">
    <source>
        <dbReference type="SMART" id="SM00901"/>
    </source>
</evidence>
<organism evidence="2 3">
    <name type="scientific">Methylophaga muralis</name>
    <dbReference type="NCBI Taxonomy" id="291169"/>
    <lineage>
        <taxon>Bacteria</taxon>
        <taxon>Pseudomonadati</taxon>
        <taxon>Pseudomonadota</taxon>
        <taxon>Gammaproteobacteria</taxon>
        <taxon>Thiotrichales</taxon>
        <taxon>Piscirickettsiaceae</taxon>
        <taxon>Methylophaga</taxon>
    </lineage>
</organism>